<keyword evidence="5 12" id="KW-0443">Lipid metabolism</keyword>
<dbReference type="InterPro" id="IPR033178">
    <property type="entry name" value="PSD_type1_pro"/>
</dbReference>
<dbReference type="HAMAP" id="MF_00662">
    <property type="entry name" value="PS_decarb_PSD_B_type1"/>
    <property type="match status" value="1"/>
</dbReference>
<dbReference type="Proteomes" id="UP000050564">
    <property type="component" value="Unassembled WGS sequence"/>
</dbReference>
<keyword evidence="9 12" id="KW-0456">Lyase</keyword>
<feature type="chain" id="PRO_5034524270" description="Phosphatidylserine decarboxylase beta chain" evidence="12">
    <location>
        <begin position="1"/>
        <end position="593"/>
    </location>
</feature>
<comment type="catalytic activity">
    <reaction evidence="12">
        <text>a 1,2-diacyl-sn-glycero-3-phospho-L-serine + H(+) = a 1,2-diacyl-sn-glycero-3-phosphoethanolamine + CO2</text>
        <dbReference type="Rhea" id="RHEA:20828"/>
        <dbReference type="ChEBI" id="CHEBI:15378"/>
        <dbReference type="ChEBI" id="CHEBI:16526"/>
        <dbReference type="ChEBI" id="CHEBI:57262"/>
        <dbReference type="ChEBI" id="CHEBI:64612"/>
        <dbReference type="EC" id="4.1.1.65"/>
    </reaction>
</comment>
<dbReference type="SUPFAM" id="SSF52821">
    <property type="entry name" value="Rhodanese/Cell cycle control phosphatase"/>
    <property type="match status" value="2"/>
</dbReference>
<dbReference type="Proteomes" id="UP000281372">
    <property type="component" value="Unassembled WGS sequence"/>
</dbReference>
<evidence type="ECO:0000259" key="15">
    <source>
        <dbReference type="PROSITE" id="PS50206"/>
    </source>
</evidence>
<keyword evidence="3 12" id="KW-0444">Lipid biosynthesis</keyword>
<dbReference type="Gene3D" id="3.40.250.10">
    <property type="entry name" value="Rhodanese-like domain"/>
    <property type="match status" value="2"/>
</dbReference>
<dbReference type="InterPro" id="IPR003817">
    <property type="entry name" value="PS_Dcarbxylase"/>
</dbReference>
<keyword evidence="6 12" id="KW-0472">Membrane</keyword>
<comment type="similarity">
    <text evidence="12">Belongs to the phosphatidylserine decarboxylase family. PSD-B subfamily. Prokaryotic type I sub-subfamily.</text>
</comment>
<gene>
    <name evidence="12" type="primary">psd</name>
    <name evidence="16" type="ORF">ALO81_04731</name>
    <name evidence="17" type="ORF">ALQ64_05391</name>
</gene>
<evidence type="ECO:0000313" key="19">
    <source>
        <dbReference type="Proteomes" id="UP000281372"/>
    </source>
</evidence>
<evidence type="ECO:0000256" key="9">
    <source>
        <dbReference type="ARBA" id="ARBA00023239"/>
    </source>
</evidence>
<reference evidence="16 18" key="1">
    <citation type="submission" date="2015-09" db="EMBL/GenBank/DDBJ databases">
        <title>Genome announcement of multiple Pseudomonas syringae strains.</title>
        <authorList>
            <person name="Thakur S."/>
            <person name="Wang P.W."/>
            <person name="Gong Y."/>
            <person name="Weir B.S."/>
            <person name="Guttman D.S."/>
        </authorList>
    </citation>
    <scope>NUCLEOTIDE SEQUENCE [LARGE SCALE GENOMIC DNA]</scope>
    <source>
        <strain evidence="16 18">ICMP2823</strain>
    </source>
</reference>
<dbReference type="SMART" id="SM00450">
    <property type="entry name" value="RHOD"/>
    <property type="match status" value="2"/>
</dbReference>
<dbReference type="InterPro" id="IPR036873">
    <property type="entry name" value="Rhodanese-like_dom_sf"/>
</dbReference>
<dbReference type="EC" id="4.1.1.65" evidence="12"/>
<feature type="modified residue" description="Pyruvic acid (Ser); by autocatalysis" evidence="12">
    <location>
        <position position="594"/>
    </location>
</feature>
<dbReference type="PATRIC" id="fig|86840.3.peg.2759"/>
<evidence type="ECO:0000313" key="18">
    <source>
        <dbReference type="Proteomes" id="UP000050564"/>
    </source>
</evidence>
<evidence type="ECO:0000256" key="6">
    <source>
        <dbReference type="ARBA" id="ARBA00023136"/>
    </source>
</evidence>
<comment type="subcellular location">
    <subcellularLocation>
        <location evidence="12">Cell membrane</location>
        <topology evidence="12">Peripheral membrane protein</topology>
    </subcellularLocation>
</comment>
<keyword evidence="11 12" id="KW-0670">Pyruvate</keyword>
<comment type="pathway">
    <text evidence="1">Lipid metabolism.</text>
</comment>
<keyword evidence="8 12" id="KW-0594">Phospholipid biosynthesis</keyword>
<dbReference type="CDD" id="cd01448">
    <property type="entry name" value="TST_Repeat_1"/>
    <property type="match status" value="1"/>
</dbReference>
<evidence type="ECO:0000256" key="8">
    <source>
        <dbReference type="ARBA" id="ARBA00023209"/>
    </source>
</evidence>
<evidence type="ECO:0000313" key="17">
    <source>
        <dbReference type="EMBL" id="RMN35499.1"/>
    </source>
</evidence>
<organism evidence="16 18">
    <name type="scientific">Pseudomonas cannabina</name>
    <dbReference type="NCBI Taxonomy" id="86840"/>
    <lineage>
        <taxon>Bacteria</taxon>
        <taxon>Pseudomonadati</taxon>
        <taxon>Pseudomonadota</taxon>
        <taxon>Gammaproteobacteria</taxon>
        <taxon>Pseudomonadales</taxon>
        <taxon>Pseudomonadaceae</taxon>
        <taxon>Pseudomonas</taxon>
    </lineage>
</organism>
<dbReference type="Pfam" id="PF02666">
    <property type="entry name" value="PS_Dcarbxylase"/>
    <property type="match status" value="1"/>
</dbReference>
<evidence type="ECO:0000256" key="4">
    <source>
        <dbReference type="ARBA" id="ARBA00022793"/>
    </source>
</evidence>
<sequence>MAYNSPLSFHRRLQMSEFTGLSLVIEPNDLLQRLDAPELILVDLTSSARYEAGHIRGARFVDPKRTQLGKPPAPGLLPEHAGLEQLFGELGHNPDAVYVVYDDEGGGWAGRFIWLLDVIGHTRYHYLDGGLLAWEAESLPLSTEVPPVAGGPVAFTLHEEPTATREYLQSRLGAADLAIWDARGPTEYSGEKVVAAKGGHIPGAVNFEWTEGMDKARNLRIRQDMPQILRDLGITPDKEVITHCQTHHRSGFTYLVAKALGYPRVKAYAGSWGEWGNLPDTPVENPAEPALAVEPVEPAQPVPPVEVVEVEAVEPVRTTEPGRTSQKPSGHSFSGHSYSRPSMKDRLFILSQYLLPHHLLSRLAGCVAECRVRWFKNAFTEWFARRYQVDMSQALVEDLTSYEHFNAFFTRALKPDARPLDTTPGAILSPADGAISQLGPIDHGRIFQAKGHSFSVLELLGGDPKLSAPFMGGEFATVYLSPKDYHRVHMPLAGTLREMVYVPGRIFSVNQTTAENVPELFARNERVVCLFDTERGPMAVVLVGAMIVASVETVWAGLVTPPKRELKTFRYDEAARAPIHLEKGAEMGRFKLGSTAIVLFGPDQVKWVEQLKAGSSVQMGQALAVPKQA</sequence>
<feature type="domain" description="Rhodanese" evidence="15">
    <location>
        <begin position="173"/>
        <end position="284"/>
    </location>
</feature>
<comment type="subunit">
    <text evidence="12">Heterodimer of a large membrane-associated beta subunit and a small pyruvoyl-containing alpha subunit.</text>
</comment>
<protein>
    <recommendedName>
        <fullName evidence="12">Phosphatidylserine decarboxylase proenzyme</fullName>
        <ecNumber evidence="12">4.1.1.65</ecNumber>
    </recommendedName>
    <component>
        <recommendedName>
            <fullName evidence="12">Phosphatidylserine decarboxylase alpha chain</fullName>
        </recommendedName>
    </component>
    <component>
        <recommendedName>
            <fullName evidence="12">Phosphatidylserine decarboxylase beta chain</fullName>
        </recommendedName>
    </component>
</protein>
<comment type="function">
    <text evidence="12">Catalyzes the formation of phosphatidylethanolamine (PtdEtn) from phosphatidylserine (PtdSer).</text>
</comment>
<feature type="compositionally biased region" description="Polar residues" evidence="14">
    <location>
        <begin position="321"/>
        <end position="338"/>
    </location>
</feature>
<dbReference type="PANTHER" id="PTHR10067:SF6">
    <property type="entry name" value="PHOSPHATIDYLSERINE DECARBOXYLASE PROENZYME, MITOCHONDRIAL"/>
    <property type="match status" value="1"/>
</dbReference>
<comment type="PTM">
    <text evidence="12">Is synthesized initially as an inactive proenzyme. Formation of the active enzyme involves a self-maturation process in which the active site pyruvoyl group is generated from an internal serine residue via an autocatalytic post-translational modification. Two non-identical subunits are generated from the proenzyme in this reaction, and the pyruvate is formed at the N-terminus of the alpha chain, which is derived from the carboxyl end of the proenzyme. The autoendoproteolytic cleavage occurs by a canonical serine protease mechanism, in which the side chain hydroxyl group of the serine supplies its oxygen atom to form the C-terminus of the beta chain, while the remainder of the serine residue undergoes an oxidative deamination to produce ammonia and the pyruvoyl prosthetic group on the alpha chain. During this reaction, the Ser that is part of the protease active site of the proenzyme becomes the pyruvoyl prosthetic group, which constitutes an essential element of the active site of the mature decarboxylase.</text>
</comment>
<feature type="chain" id="PRO_5034524269" description="Phosphatidylserine decarboxylase alpha chain" evidence="12">
    <location>
        <begin position="594"/>
        <end position="629"/>
    </location>
</feature>
<reference evidence="17 19" key="2">
    <citation type="submission" date="2018-08" db="EMBL/GenBank/DDBJ databases">
        <title>Recombination of ecologically and evolutionarily significant loci maintains genetic cohesion in the Pseudomonas syringae species complex.</title>
        <authorList>
            <person name="Dillon M."/>
            <person name="Thakur S."/>
            <person name="Almeida R.N.D."/>
            <person name="Weir B.S."/>
            <person name="Guttman D.S."/>
        </authorList>
    </citation>
    <scope>NUCLEOTIDE SEQUENCE [LARGE SCALE GENOMIC DNA]</scope>
    <source>
        <strain evidence="17 19">ICMP 2821</strain>
    </source>
</reference>
<dbReference type="PROSITE" id="PS00683">
    <property type="entry name" value="RHODANESE_2"/>
    <property type="match status" value="1"/>
</dbReference>
<dbReference type="PANTHER" id="PTHR10067">
    <property type="entry name" value="PHOSPHATIDYLSERINE DECARBOXYLASE"/>
    <property type="match status" value="1"/>
</dbReference>
<dbReference type="InterPro" id="IPR033177">
    <property type="entry name" value="PSD-B"/>
</dbReference>
<keyword evidence="13 17" id="KW-0808">Transferase</keyword>
<feature type="active site" description="Schiff-base intermediate with substrate; via pyruvic acid; for decarboxylase activity" evidence="12">
    <location>
        <position position="594"/>
    </location>
</feature>
<dbReference type="AlphaFoldDB" id="A0A0P9L7A4"/>
<evidence type="ECO:0000256" key="12">
    <source>
        <dbReference type="HAMAP-Rule" id="MF_00662"/>
    </source>
</evidence>
<keyword evidence="4 12" id="KW-0210">Decarboxylase</keyword>
<evidence type="ECO:0000256" key="2">
    <source>
        <dbReference type="ARBA" id="ARBA00022475"/>
    </source>
</evidence>
<evidence type="ECO:0000313" key="16">
    <source>
        <dbReference type="EMBL" id="KPW65297.1"/>
    </source>
</evidence>
<feature type="active site" description="Charge relay system; for autoendoproteolytic cleavage activity" evidence="12">
    <location>
        <position position="594"/>
    </location>
</feature>
<name>A0A0P9L7A4_PSECA</name>
<comment type="cofactor">
    <cofactor evidence="12">
        <name>pyruvate</name>
        <dbReference type="ChEBI" id="CHEBI:15361"/>
    </cofactor>
    <text evidence="12">Binds 1 pyruvoyl group covalently per subunit.</text>
</comment>
<dbReference type="CDD" id="cd01449">
    <property type="entry name" value="TST_Repeat_2"/>
    <property type="match status" value="1"/>
</dbReference>
<feature type="region of interest" description="Disordered" evidence="14">
    <location>
        <begin position="315"/>
        <end position="338"/>
    </location>
</feature>
<comment type="caution">
    <text evidence="16">The sequence shown here is derived from an EMBL/GenBank/DDBJ whole genome shotgun (WGS) entry which is preliminary data.</text>
</comment>
<evidence type="ECO:0000256" key="3">
    <source>
        <dbReference type="ARBA" id="ARBA00022516"/>
    </source>
</evidence>
<evidence type="ECO:0000256" key="10">
    <source>
        <dbReference type="ARBA" id="ARBA00023264"/>
    </source>
</evidence>
<evidence type="ECO:0000256" key="1">
    <source>
        <dbReference type="ARBA" id="ARBA00005189"/>
    </source>
</evidence>
<evidence type="ECO:0000256" key="5">
    <source>
        <dbReference type="ARBA" id="ARBA00023098"/>
    </source>
</evidence>
<feature type="active site" description="Charge relay system; for autoendoproteolytic cleavage activity" evidence="12">
    <location>
        <position position="489"/>
    </location>
</feature>
<evidence type="ECO:0000256" key="11">
    <source>
        <dbReference type="ARBA" id="ARBA00023317"/>
    </source>
</evidence>
<dbReference type="UniPathway" id="UPA00558">
    <property type="reaction ID" value="UER00616"/>
</dbReference>
<dbReference type="InterPro" id="IPR001763">
    <property type="entry name" value="Rhodanese-like_dom"/>
</dbReference>
<proteinExistence type="inferred from homology"/>
<dbReference type="EMBL" id="LJPX01000591">
    <property type="protein sequence ID" value="KPW65297.1"/>
    <property type="molecule type" value="Genomic_DNA"/>
</dbReference>
<comment type="pathway">
    <text evidence="12">Phospholipid metabolism; phosphatidylethanolamine biosynthesis; phosphatidylethanolamine from CDP-diacylglycerol: step 2/2.</text>
</comment>
<dbReference type="GO" id="GO:0006646">
    <property type="term" value="P:phosphatidylethanolamine biosynthetic process"/>
    <property type="evidence" value="ECO:0007669"/>
    <property type="project" value="UniProtKB-UniRule"/>
</dbReference>
<evidence type="ECO:0000256" key="13">
    <source>
        <dbReference type="RuleBase" id="RU000507"/>
    </source>
</evidence>
<evidence type="ECO:0000256" key="7">
    <source>
        <dbReference type="ARBA" id="ARBA00023145"/>
    </source>
</evidence>
<keyword evidence="7 12" id="KW-0865">Zymogen</keyword>
<dbReference type="InterPro" id="IPR001307">
    <property type="entry name" value="Thiosulphate_STrfase_CS"/>
</dbReference>
<dbReference type="GO" id="GO:0004792">
    <property type="term" value="F:thiosulfate-cyanide sulfurtransferase activity"/>
    <property type="evidence" value="ECO:0007669"/>
    <property type="project" value="InterPro"/>
</dbReference>
<keyword evidence="2 12" id="KW-1003">Cell membrane</keyword>
<feature type="active site" description="Charge relay system; for autoendoproteolytic cleavage activity" evidence="12">
    <location>
        <position position="432"/>
    </location>
</feature>
<accession>A0A0P9L7A4</accession>
<keyword evidence="10 12" id="KW-1208">Phospholipid metabolism</keyword>
<dbReference type="EMBL" id="RBOW01000287">
    <property type="protein sequence ID" value="RMN35499.1"/>
    <property type="molecule type" value="Genomic_DNA"/>
</dbReference>
<dbReference type="GO" id="GO:0004609">
    <property type="term" value="F:phosphatidylserine decarboxylase activity"/>
    <property type="evidence" value="ECO:0007669"/>
    <property type="project" value="UniProtKB-UniRule"/>
</dbReference>
<feature type="domain" description="Rhodanese" evidence="15">
    <location>
        <begin position="35"/>
        <end position="143"/>
    </location>
</feature>
<dbReference type="Pfam" id="PF00581">
    <property type="entry name" value="Rhodanese"/>
    <property type="match status" value="2"/>
</dbReference>
<dbReference type="PROSITE" id="PS50206">
    <property type="entry name" value="RHODANESE_3"/>
    <property type="match status" value="2"/>
</dbReference>
<dbReference type="GO" id="GO:0005886">
    <property type="term" value="C:plasma membrane"/>
    <property type="evidence" value="ECO:0007669"/>
    <property type="project" value="UniProtKB-SubCell"/>
</dbReference>
<dbReference type="NCBIfam" id="TIGR00163">
    <property type="entry name" value="PS_decarb"/>
    <property type="match status" value="1"/>
</dbReference>
<feature type="site" description="Cleavage (non-hydrolytic); by autocatalysis" evidence="12">
    <location>
        <begin position="593"/>
        <end position="594"/>
    </location>
</feature>
<evidence type="ECO:0000256" key="14">
    <source>
        <dbReference type="SAM" id="MobiDB-lite"/>
    </source>
</evidence>